<dbReference type="Pfam" id="PF00004">
    <property type="entry name" value="AAA"/>
    <property type="match status" value="1"/>
</dbReference>
<feature type="region of interest" description="Disordered" evidence="1">
    <location>
        <begin position="88"/>
        <end position="114"/>
    </location>
</feature>
<reference evidence="3 4" key="1">
    <citation type="submission" date="2012-05" db="EMBL/GenBank/DDBJ databases">
        <title>Recombination and specialization in a pathogen metapopulation.</title>
        <authorList>
            <person name="Gardiner A."/>
            <person name="Kemen E."/>
            <person name="Schultz-Larsen T."/>
            <person name="MacLean D."/>
            <person name="Van Oosterhout C."/>
            <person name="Jones J.D.G."/>
        </authorList>
    </citation>
    <scope>NUCLEOTIDE SEQUENCE [LARGE SCALE GENOMIC DNA]</scope>
    <source>
        <strain evidence="3 4">Ac Nc2</strain>
    </source>
</reference>
<dbReference type="OrthoDB" id="9996895at2759"/>
<evidence type="ECO:0000313" key="3">
    <source>
        <dbReference type="EMBL" id="CCI47091.1"/>
    </source>
</evidence>
<dbReference type="PANTHER" id="PTHR23389:SF21">
    <property type="entry name" value="ATPASE FAMILY AAA DOMAIN-CONTAINING PROTEIN 5"/>
    <property type="match status" value="1"/>
</dbReference>
<dbReference type="SUPFAM" id="SSF52540">
    <property type="entry name" value="P-loop containing nucleoside triphosphate hydrolases"/>
    <property type="match status" value="1"/>
</dbReference>
<dbReference type="GO" id="GO:0003677">
    <property type="term" value="F:DNA binding"/>
    <property type="evidence" value="ECO:0007669"/>
    <property type="project" value="TreeGrafter"/>
</dbReference>
<dbReference type="GO" id="GO:0016887">
    <property type="term" value="F:ATP hydrolysis activity"/>
    <property type="evidence" value="ECO:0007669"/>
    <property type="project" value="InterPro"/>
</dbReference>
<evidence type="ECO:0000313" key="4">
    <source>
        <dbReference type="Proteomes" id="UP000053237"/>
    </source>
</evidence>
<dbReference type="GO" id="GO:0061860">
    <property type="term" value="F:DNA clamp unloader activity"/>
    <property type="evidence" value="ECO:0007669"/>
    <property type="project" value="TreeGrafter"/>
</dbReference>
<dbReference type="GO" id="GO:0005524">
    <property type="term" value="F:ATP binding"/>
    <property type="evidence" value="ECO:0007669"/>
    <property type="project" value="InterPro"/>
</dbReference>
<dbReference type="STRING" id="65357.A0A024GL74"/>
<name>A0A024GL74_9STRA</name>
<organism evidence="3 4">
    <name type="scientific">Albugo candida</name>
    <dbReference type="NCBI Taxonomy" id="65357"/>
    <lineage>
        <taxon>Eukaryota</taxon>
        <taxon>Sar</taxon>
        <taxon>Stramenopiles</taxon>
        <taxon>Oomycota</taxon>
        <taxon>Peronosporomycetes</taxon>
        <taxon>Albuginales</taxon>
        <taxon>Albuginaceae</taxon>
        <taxon>Albugo</taxon>
    </lineage>
</organism>
<keyword evidence="4" id="KW-1185">Reference proteome</keyword>
<proteinExistence type="predicted"/>
<feature type="domain" description="ATPase AAA-type core" evidence="2">
    <location>
        <begin position="401"/>
        <end position="477"/>
    </location>
</feature>
<accession>A0A024GL74</accession>
<dbReference type="AlphaFoldDB" id="A0A024GL74"/>
<dbReference type="PANTHER" id="PTHR23389">
    <property type="entry name" value="CHROMOSOME TRANSMISSION FIDELITY FACTOR 18"/>
    <property type="match status" value="1"/>
</dbReference>
<dbReference type="InParanoid" id="A0A024GL74"/>
<dbReference type="Gene3D" id="3.40.50.300">
    <property type="entry name" value="P-loop containing nucleotide triphosphate hydrolases"/>
    <property type="match status" value="1"/>
</dbReference>
<sequence length="795" mass="91359">MESIAQRPFETKRSIDALPHVKYDNRIRPARFLAVNSFDCNEAAMSPHLLTRTFKVRCTQQKPRKSHEMNDQIVEQIDAEEDDELFSDGRYPKIRSTPMKQRRKQSKFDCGKSKYSQSSMTSFFHEESPMRIDEPTDNTFLRHKRSRTQHSVIMTGEPNRWTQRRLFPAADSNNEEFDFKRSLSSTQFDEISDTNESLLANYNERIVLLNLKLQSRRFLNQICSQFPPIQHIVTSKVPATSLKFRHIKSAIKVVSTNEAFKWDSNAWLTNSRESEESSLMQTFRERLIRLWSNFIDSEIIDCTIDQMVSRLTELSGLEPSRIRSIVEVLALSRETSDSKYDLTLLDKYFPIQPTGLVGNESSNVAFQSWLQCHRTTELSSESESEYGTVKSMNKQCSDILVLSGASGVGKSALVHSSANALGINVIEVNFGQHRSRKVISDIIGEAAQSKCIMSELSSPKDLTLLLFDDVDIDCDQDKGFISAICEVAAQSKCPVVATCTKSPLDLRKYVQVSMKALEQSECCLYLAIMAFLERIPISYQLIRLVTAAFRCNIRTSVHFIQMYLPIFYQQSCCRRLLETDKMDPIVWQSHCTDRIQFLLTPFVTWGDTLRPYSFLCLRKVKEKPSTLLEDSATKLIKTIDVQMLRALTQWIDDVSLMTHWDEVVSTSGKFSMQRICVEMDVMALRRLSSMRSTSYSMTLDFGNTTCHRSIGMESTLRNLKKHFQTSQTIANLNRRAIVLDYFPYMNQMATATECAQHCRTNRKVSRRNHYLKETLPTMEMLKDLKALECDFSSIT</sequence>
<dbReference type="InterPro" id="IPR003959">
    <property type="entry name" value="ATPase_AAA_core"/>
</dbReference>
<comment type="caution">
    <text evidence="3">The sequence shown here is derived from an EMBL/GenBank/DDBJ whole genome shotgun (WGS) entry which is preliminary data.</text>
</comment>
<evidence type="ECO:0000259" key="2">
    <source>
        <dbReference type="Pfam" id="PF00004"/>
    </source>
</evidence>
<dbReference type="GO" id="GO:0005634">
    <property type="term" value="C:nucleus"/>
    <property type="evidence" value="ECO:0007669"/>
    <property type="project" value="TreeGrafter"/>
</dbReference>
<evidence type="ECO:0000256" key="1">
    <source>
        <dbReference type="SAM" id="MobiDB-lite"/>
    </source>
</evidence>
<dbReference type="EMBL" id="CAIX01000151">
    <property type="protein sequence ID" value="CCI47091.1"/>
    <property type="molecule type" value="Genomic_DNA"/>
</dbReference>
<dbReference type="Proteomes" id="UP000053237">
    <property type="component" value="Unassembled WGS sequence"/>
</dbReference>
<gene>
    <name evidence="3" type="ORF">BN9_080600</name>
</gene>
<dbReference type="InterPro" id="IPR027417">
    <property type="entry name" value="P-loop_NTPase"/>
</dbReference>
<protein>
    <recommendedName>
        <fullName evidence="2">ATPase AAA-type core domain-containing protein</fullName>
    </recommendedName>
</protein>